<dbReference type="Proteomes" id="UP000006038">
    <property type="component" value="Unassembled WGS sequence"/>
</dbReference>
<evidence type="ECO:0000313" key="4">
    <source>
        <dbReference type="Proteomes" id="UP000006038"/>
    </source>
</evidence>
<name>J3LGW3_ORYBR</name>
<organism evidence="3">
    <name type="scientific">Oryza brachyantha</name>
    <name type="common">malo sina</name>
    <dbReference type="NCBI Taxonomy" id="4533"/>
    <lineage>
        <taxon>Eukaryota</taxon>
        <taxon>Viridiplantae</taxon>
        <taxon>Streptophyta</taxon>
        <taxon>Embryophyta</taxon>
        <taxon>Tracheophyta</taxon>
        <taxon>Spermatophyta</taxon>
        <taxon>Magnoliopsida</taxon>
        <taxon>Liliopsida</taxon>
        <taxon>Poales</taxon>
        <taxon>Poaceae</taxon>
        <taxon>BOP clade</taxon>
        <taxon>Oryzoideae</taxon>
        <taxon>Oryzeae</taxon>
        <taxon>Oryzinae</taxon>
        <taxon>Oryza</taxon>
    </lineage>
</organism>
<evidence type="ECO:0000313" key="3">
    <source>
        <dbReference type="EnsemblPlants" id="OB02G38800.1"/>
    </source>
</evidence>
<evidence type="ECO:0000256" key="1">
    <source>
        <dbReference type="SAM" id="MobiDB-lite"/>
    </source>
</evidence>
<feature type="signal peptide" evidence="2">
    <location>
        <begin position="1"/>
        <end position="24"/>
    </location>
</feature>
<sequence>MRKVAAAMLFVVMAMSAPWLPVTARPYAEQTSAAGGGYVNIALPPATHWRGGGLRLPPLEQKQWHPPCDKTNDPNTHCH</sequence>
<dbReference type="HOGENOM" id="CLU_2594099_0_0_1"/>
<accession>J3LGW3</accession>
<dbReference type="Gramene" id="OB02G38800.1">
    <property type="protein sequence ID" value="OB02G38800.1"/>
    <property type="gene ID" value="OB02G38800"/>
</dbReference>
<proteinExistence type="predicted"/>
<dbReference type="EnsemblPlants" id="OB02G38800.1">
    <property type="protein sequence ID" value="OB02G38800.1"/>
    <property type="gene ID" value="OB02G38800"/>
</dbReference>
<feature type="chain" id="PRO_5003773514" evidence="2">
    <location>
        <begin position="25"/>
        <end position="79"/>
    </location>
</feature>
<feature type="region of interest" description="Disordered" evidence="1">
    <location>
        <begin position="52"/>
        <end position="79"/>
    </location>
</feature>
<reference evidence="3" key="1">
    <citation type="submission" date="2013-04" db="UniProtKB">
        <authorList>
            <consortium name="EnsemblPlants"/>
        </authorList>
    </citation>
    <scope>IDENTIFICATION</scope>
</reference>
<keyword evidence="2" id="KW-0732">Signal</keyword>
<dbReference type="AlphaFoldDB" id="J3LGW3"/>
<keyword evidence="4" id="KW-1185">Reference proteome</keyword>
<protein>
    <submittedName>
        <fullName evidence="3">Uncharacterized protein</fullName>
    </submittedName>
</protein>
<evidence type="ECO:0000256" key="2">
    <source>
        <dbReference type="SAM" id="SignalP"/>
    </source>
</evidence>